<reference evidence="1 2" key="1">
    <citation type="submission" date="2016-10" db="EMBL/GenBank/DDBJ databases">
        <authorList>
            <person name="de Groot N.N."/>
        </authorList>
    </citation>
    <scope>NUCLEOTIDE SEQUENCE [LARGE SCALE GENOMIC DNA]</scope>
    <source>
        <strain evidence="1 2">CGMCC 4.3143</strain>
    </source>
</reference>
<name>A0A1G8AC58_PSEOR</name>
<protein>
    <submittedName>
        <fullName evidence="1">Uncharacterized protein</fullName>
    </submittedName>
</protein>
<evidence type="ECO:0000313" key="2">
    <source>
        <dbReference type="Proteomes" id="UP000198967"/>
    </source>
</evidence>
<gene>
    <name evidence="1" type="ORF">SAMN05216377_1201</name>
</gene>
<keyword evidence="2" id="KW-1185">Reference proteome</keyword>
<proteinExistence type="predicted"/>
<sequence>MLTMTTRNDPHYTGDIDVVEVEIRAGAELIDLPATLHQCMRKPERSRALPVTFTFTLDSVDPAVFGFRPEFHLRSGKVVGLLGTTACAAPAMSSMQLTPTARTKAFSGYVAVDSNQLKGTMDSDSIIIRSYRGPVTHTDFAGSGFCEESRKREFVEAALIGKCGLQS</sequence>
<organism evidence="1 2">
    <name type="scientific">Pseudonocardia oroxyli</name>
    <dbReference type="NCBI Taxonomy" id="366584"/>
    <lineage>
        <taxon>Bacteria</taxon>
        <taxon>Bacillati</taxon>
        <taxon>Actinomycetota</taxon>
        <taxon>Actinomycetes</taxon>
        <taxon>Pseudonocardiales</taxon>
        <taxon>Pseudonocardiaceae</taxon>
        <taxon>Pseudonocardia</taxon>
    </lineage>
</organism>
<accession>A0A1G8AC58</accession>
<dbReference type="AlphaFoldDB" id="A0A1G8AC58"/>
<evidence type="ECO:0000313" key="1">
    <source>
        <dbReference type="EMBL" id="SDH18532.1"/>
    </source>
</evidence>
<dbReference type="EMBL" id="FNBE01000020">
    <property type="protein sequence ID" value="SDH18532.1"/>
    <property type="molecule type" value="Genomic_DNA"/>
</dbReference>
<dbReference type="Proteomes" id="UP000198967">
    <property type="component" value="Unassembled WGS sequence"/>
</dbReference>